<evidence type="ECO:0000313" key="2">
    <source>
        <dbReference type="EMBL" id="OSJ33645.1"/>
    </source>
</evidence>
<dbReference type="InterPro" id="IPR056111">
    <property type="entry name" value="DUF7694"/>
</dbReference>
<feature type="domain" description="DUF7694" evidence="1">
    <location>
        <begin position="1"/>
        <end position="39"/>
    </location>
</feature>
<evidence type="ECO:0000313" key="3">
    <source>
        <dbReference type="Proteomes" id="UP000193884"/>
    </source>
</evidence>
<name>A0ABX3X9D7_9BRAD</name>
<sequence>MCLAKDLFWHQEECVMQLHPPQSQYVNNSRYCLHLWRPTRQVIPMPPSAFVGIVGLGPSEAAILFAQMSAMS</sequence>
<gene>
    <name evidence="2" type="ORF">BST63_05275</name>
</gene>
<dbReference type="Pfam" id="PF24746">
    <property type="entry name" value="DUF7694"/>
    <property type="match status" value="1"/>
</dbReference>
<organism evidence="2 3">
    <name type="scientific">Bradyrhizobium canariense</name>
    <dbReference type="NCBI Taxonomy" id="255045"/>
    <lineage>
        <taxon>Bacteria</taxon>
        <taxon>Pseudomonadati</taxon>
        <taxon>Pseudomonadota</taxon>
        <taxon>Alphaproteobacteria</taxon>
        <taxon>Hyphomicrobiales</taxon>
        <taxon>Nitrobacteraceae</taxon>
        <taxon>Bradyrhizobium</taxon>
    </lineage>
</organism>
<comment type="caution">
    <text evidence="2">The sequence shown here is derived from an EMBL/GenBank/DDBJ whole genome shotgun (WGS) entry which is preliminary data.</text>
</comment>
<accession>A0ABX3X9D7</accession>
<dbReference type="EMBL" id="NAFK01000133">
    <property type="protein sequence ID" value="OSJ33645.1"/>
    <property type="molecule type" value="Genomic_DNA"/>
</dbReference>
<protein>
    <recommendedName>
        <fullName evidence="1">DUF7694 domain-containing protein</fullName>
    </recommendedName>
</protein>
<reference evidence="2 3" key="1">
    <citation type="submission" date="2017-03" db="EMBL/GenBank/DDBJ databases">
        <title>Whole genome sequences of fourteen strains of Bradyrhizobium canariense and one strain of Bradyrhizobium japonicum isolated from Lupinus (Papilionoideae: Genisteae) species in Algeria.</title>
        <authorList>
            <person name="Crovadore J."/>
            <person name="Chekireb D."/>
            <person name="Brachmann A."/>
            <person name="Chablais R."/>
            <person name="Cochard B."/>
            <person name="Lefort F."/>
        </authorList>
    </citation>
    <scope>NUCLEOTIDE SEQUENCE [LARGE SCALE GENOMIC DNA]</scope>
    <source>
        <strain evidence="2 3">UBMAN05</strain>
    </source>
</reference>
<keyword evidence="3" id="KW-1185">Reference proteome</keyword>
<dbReference type="Proteomes" id="UP000193884">
    <property type="component" value="Unassembled WGS sequence"/>
</dbReference>
<evidence type="ECO:0000259" key="1">
    <source>
        <dbReference type="Pfam" id="PF24746"/>
    </source>
</evidence>
<proteinExistence type="predicted"/>